<dbReference type="EMBL" id="BAABLD010000015">
    <property type="protein sequence ID" value="GAA5169477.1"/>
    <property type="molecule type" value="Genomic_DNA"/>
</dbReference>
<feature type="domain" description="PAS" evidence="3">
    <location>
        <begin position="137"/>
        <end position="207"/>
    </location>
</feature>
<dbReference type="PANTHER" id="PTHR43228:SF1">
    <property type="entry name" value="TWO-COMPONENT RESPONSE REGULATOR ARR22"/>
    <property type="match status" value="1"/>
</dbReference>
<comment type="caution">
    <text evidence="4">The sequence shown here is derived from an EMBL/GenBank/DDBJ whole genome shotgun (WGS) entry which is preliminary data.</text>
</comment>
<dbReference type="SMART" id="SM00091">
    <property type="entry name" value="PAS"/>
    <property type="match status" value="1"/>
</dbReference>
<dbReference type="InterPro" id="IPR000014">
    <property type="entry name" value="PAS"/>
</dbReference>
<organism evidence="4 5">
    <name type="scientific">Viridibacterium curvum</name>
    <dbReference type="NCBI Taxonomy" id="1101404"/>
    <lineage>
        <taxon>Bacteria</taxon>
        <taxon>Pseudomonadati</taxon>
        <taxon>Pseudomonadota</taxon>
        <taxon>Betaproteobacteria</taxon>
        <taxon>Rhodocyclales</taxon>
        <taxon>Rhodocyclaceae</taxon>
        <taxon>Viridibacterium</taxon>
    </lineage>
</organism>
<sequence>MSVSQKPLRVLVADDVQANRTLLRAYLGRLGFEAITAENGEEAVQMFQSNRPDIVLMDLMMPVMDGFDAIRHIRNLDSRRWVPIFVVSAMDTDADIIRALEGGADDYLVKPLSYQVFAAKMRNMSRALSFQRAQDEAHRRESAISDAVIDGIITFDGTGAVITLNRAAAQIFGVHDDALVGRHLATLVTERERPAFALELARNLEHGTGQLIGRVAEISACTLGGRNFPMELTISALPSDRKLFIGVVRDISERKRAEQQIADDAARLRQYHEEVEAEAELAKDILDRHIHQQHTDKRGAQLMVLPTERFSGDIVLAGRSPSGLLYGLLADATGHGLAAAMSGLSVVSQFHQSVRANASVSQIVAETNKGLRALLPPGRFVAAAIICIDETQRRASYWIGGVPSVLHFGPDGQLQGRLPSAHLALGITDLDESDCEPAYLSWDEPGGCVLLCSDGVFEAALEGGNEFGEEGAIEVMRRNGGSAGALSALNAALAHHMAGHNPHDDASALLLQLD</sequence>
<dbReference type="Gene3D" id="3.60.40.10">
    <property type="entry name" value="PPM-type phosphatase domain"/>
    <property type="match status" value="1"/>
</dbReference>
<dbReference type="InterPro" id="IPR011006">
    <property type="entry name" value="CheY-like_superfamily"/>
</dbReference>
<dbReference type="RefSeq" id="WP_345534008.1">
    <property type="nucleotide sequence ID" value="NZ_BAABLD010000015.1"/>
</dbReference>
<dbReference type="PROSITE" id="PS50112">
    <property type="entry name" value="PAS"/>
    <property type="match status" value="1"/>
</dbReference>
<evidence type="ECO:0008006" key="6">
    <source>
        <dbReference type="Google" id="ProtNLM"/>
    </source>
</evidence>
<feature type="modified residue" description="4-aspartylphosphate" evidence="1">
    <location>
        <position position="58"/>
    </location>
</feature>
<evidence type="ECO:0000259" key="3">
    <source>
        <dbReference type="PROSITE" id="PS50112"/>
    </source>
</evidence>
<name>A0ABP9QZ27_9RHOO</name>
<dbReference type="SMART" id="SM00448">
    <property type="entry name" value="REC"/>
    <property type="match status" value="1"/>
</dbReference>
<evidence type="ECO:0000259" key="2">
    <source>
        <dbReference type="PROSITE" id="PS50110"/>
    </source>
</evidence>
<dbReference type="SUPFAM" id="SSF52172">
    <property type="entry name" value="CheY-like"/>
    <property type="match status" value="1"/>
</dbReference>
<dbReference type="Gene3D" id="3.40.50.2300">
    <property type="match status" value="1"/>
</dbReference>
<dbReference type="Pfam" id="PF07228">
    <property type="entry name" value="SpoIIE"/>
    <property type="match status" value="1"/>
</dbReference>
<keyword evidence="5" id="KW-1185">Reference proteome</keyword>
<dbReference type="NCBIfam" id="TIGR00229">
    <property type="entry name" value="sensory_box"/>
    <property type="match status" value="1"/>
</dbReference>
<dbReference type="CDD" id="cd00130">
    <property type="entry name" value="PAS"/>
    <property type="match status" value="1"/>
</dbReference>
<dbReference type="SUPFAM" id="SSF55785">
    <property type="entry name" value="PYP-like sensor domain (PAS domain)"/>
    <property type="match status" value="1"/>
</dbReference>
<dbReference type="InterPro" id="IPR001789">
    <property type="entry name" value="Sig_transdc_resp-reg_receiver"/>
</dbReference>
<dbReference type="Pfam" id="PF13426">
    <property type="entry name" value="PAS_9"/>
    <property type="match status" value="1"/>
</dbReference>
<reference evidence="5" key="1">
    <citation type="journal article" date="2019" name="Int. J. Syst. Evol. Microbiol.">
        <title>The Global Catalogue of Microorganisms (GCM) 10K type strain sequencing project: providing services to taxonomists for standard genome sequencing and annotation.</title>
        <authorList>
            <consortium name="The Broad Institute Genomics Platform"/>
            <consortium name="The Broad Institute Genome Sequencing Center for Infectious Disease"/>
            <person name="Wu L."/>
            <person name="Ma J."/>
        </authorList>
    </citation>
    <scope>NUCLEOTIDE SEQUENCE [LARGE SCALE GENOMIC DNA]</scope>
    <source>
        <strain evidence="5">JCM 18715</strain>
    </source>
</reference>
<evidence type="ECO:0000256" key="1">
    <source>
        <dbReference type="PROSITE-ProRule" id="PRU00169"/>
    </source>
</evidence>
<dbReference type="Pfam" id="PF00072">
    <property type="entry name" value="Response_reg"/>
    <property type="match status" value="1"/>
</dbReference>
<protein>
    <recommendedName>
        <fullName evidence="6">PAS domain S-box protein</fullName>
    </recommendedName>
</protein>
<accession>A0ABP9QZ27</accession>
<feature type="domain" description="Response regulatory" evidence="2">
    <location>
        <begin position="9"/>
        <end position="125"/>
    </location>
</feature>
<dbReference type="SMART" id="SM00331">
    <property type="entry name" value="PP2C_SIG"/>
    <property type="match status" value="1"/>
</dbReference>
<dbReference type="Gene3D" id="3.30.450.20">
    <property type="entry name" value="PAS domain"/>
    <property type="match status" value="1"/>
</dbReference>
<dbReference type="InterPro" id="IPR035965">
    <property type="entry name" value="PAS-like_dom_sf"/>
</dbReference>
<evidence type="ECO:0000313" key="5">
    <source>
        <dbReference type="Proteomes" id="UP001500547"/>
    </source>
</evidence>
<dbReference type="InterPro" id="IPR052048">
    <property type="entry name" value="ST_Response_Regulator"/>
</dbReference>
<evidence type="ECO:0000313" key="4">
    <source>
        <dbReference type="EMBL" id="GAA5169477.1"/>
    </source>
</evidence>
<proteinExistence type="predicted"/>
<dbReference type="PANTHER" id="PTHR43228">
    <property type="entry name" value="TWO-COMPONENT RESPONSE REGULATOR"/>
    <property type="match status" value="1"/>
</dbReference>
<dbReference type="Proteomes" id="UP001500547">
    <property type="component" value="Unassembled WGS sequence"/>
</dbReference>
<dbReference type="PROSITE" id="PS50110">
    <property type="entry name" value="RESPONSE_REGULATORY"/>
    <property type="match status" value="1"/>
</dbReference>
<dbReference type="InterPro" id="IPR036457">
    <property type="entry name" value="PPM-type-like_dom_sf"/>
</dbReference>
<keyword evidence="1" id="KW-0597">Phosphoprotein</keyword>
<dbReference type="InterPro" id="IPR001932">
    <property type="entry name" value="PPM-type_phosphatase-like_dom"/>
</dbReference>
<gene>
    <name evidence="4" type="ORF">GCM10025770_30950</name>
</gene>